<keyword evidence="2" id="KW-0904">Protein phosphatase</keyword>
<dbReference type="InterPro" id="IPR029021">
    <property type="entry name" value="Prot-tyrosine_phosphatase-like"/>
</dbReference>
<feature type="coiled-coil region" evidence="3">
    <location>
        <begin position="486"/>
        <end position="513"/>
    </location>
</feature>
<evidence type="ECO:0000256" key="2">
    <source>
        <dbReference type="ARBA" id="ARBA00022912"/>
    </source>
</evidence>
<feature type="region of interest" description="Disordered" evidence="4">
    <location>
        <begin position="343"/>
        <end position="362"/>
    </location>
</feature>
<evidence type="ECO:0008006" key="9">
    <source>
        <dbReference type="Google" id="ProtNLM"/>
    </source>
</evidence>
<protein>
    <recommendedName>
        <fullName evidence="9">Protein tyrosine phosphatase domain-containing protein 1</fullName>
    </recommendedName>
</protein>
<dbReference type="Proteomes" id="UP001187531">
    <property type="component" value="Unassembled WGS sequence"/>
</dbReference>
<keyword evidence="1" id="KW-0378">Hydrolase</keyword>
<dbReference type="SMART" id="SM00404">
    <property type="entry name" value="PTPc_motif"/>
    <property type="match status" value="1"/>
</dbReference>
<dbReference type="InterPro" id="IPR000387">
    <property type="entry name" value="Tyr_Pase_dom"/>
</dbReference>
<evidence type="ECO:0000256" key="4">
    <source>
        <dbReference type="SAM" id="MobiDB-lite"/>
    </source>
</evidence>
<dbReference type="AlphaFoldDB" id="A0AA88I1F8"/>
<keyword evidence="8" id="KW-1185">Reference proteome</keyword>
<organism evidence="7 8">
    <name type="scientific">Artemia franciscana</name>
    <name type="common">Brine shrimp</name>
    <name type="synonym">Artemia sanfranciscana</name>
    <dbReference type="NCBI Taxonomy" id="6661"/>
    <lineage>
        <taxon>Eukaryota</taxon>
        <taxon>Metazoa</taxon>
        <taxon>Ecdysozoa</taxon>
        <taxon>Arthropoda</taxon>
        <taxon>Crustacea</taxon>
        <taxon>Branchiopoda</taxon>
        <taxon>Anostraca</taxon>
        <taxon>Artemiidae</taxon>
        <taxon>Artemia</taxon>
    </lineage>
</organism>
<evidence type="ECO:0000259" key="6">
    <source>
        <dbReference type="PROSITE" id="PS50056"/>
    </source>
</evidence>
<dbReference type="GO" id="GO:0060271">
    <property type="term" value="P:cilium assembly"/>
    <property type="evidence" value="ECO:0007669"/>
    <property type="project" value="InterPro"/>
</dbReference>
<dbReference type="InterPro" id="IPR016130">
    <property type="entry name" value="Tyr_Pase_AS"/>
</dbReference>
<dbReference type="PROSITE" id="PS50054">
    <property type="entry name" value="TYR_PHOSPHATASE_DUAL"/>
    <property type="match status" value="1"/>
</dbReference>
<dbReference type="EMBL" id="JAVRJZ010000013">
    <property type="protein sequence ID" value="KAK2714362.1"/>
    <property type="molecule type" value="Genomic_DNA"/>
</dbReference>
<dbReference type="Pfam" id="PF00782">
    <property type="entry name" value="DSPc"/>
    <property type="match status" value="1"/>
</dbReference>
<dbReference type="InterPro" id="IPR050561">
    <property type="entry name" value="PTP"/>
</dbReference>
<gene>
    <name evidence="7" type="ORF">QYM36_008807</name>
</gene>
<evidence type="ECO:0000313" key="7">
    <source>
        <dbReference type="EMBL" id="KAK2714362.1"/>
    </source>
</evidence>
<sequence>MTKDMELILPGFNQARKSENFKPGYSKFSENLRQSAPNDFLCKMFCGGKECKYENPKIWKTEDKAMENLYSHWITDDILAMVRPTTEHIKQGLMNSLERVGIKTIINLQEPGEHAFCGPGILDGDFTYRPEHFMEKQIFYYNFAWKDYSEATMEGLLDILKVMSFALEQGKIAVHCHAGLGRTGVLISSYLVFALRVTANDAIAYVRSKRPGSLQTRSQILCVQSLDHFLQPASQIFSTKSKNQTGRGFTLQEAIERQNLVLHGEEARNLRYIPKVIFIICERLCQLCNIETSQPNFTRTYISAEHENIKYESLFDTHQTKTTLDRSDTRLLLSDTLHPLKSPCNSFENGEDNTDENKLEEDLSSKKKSVEKELCIVKEQKNFDIRYISAIGVIRAFLSIRTNGRGSEAILSYIKSLDGKASSWRKLETENNAKLLACLLISWFEGLRSPMLGTNELSYIIAFGANPARCIKQFDKPTRYLFEYIIRFLSKLLMKAKEELSKEIENVEFIEEEELVRLFCSFFTQLAVKLQDKVYPDGSTTKIGNGTITKLSEFIILSTKKCT</sequence>
<evidence type="ECO:0000259" key="5">
    <source>
        <dbReference type="PROSITE" id="PS50054"/>
    </source>
</evidence>
<dbReference type="CDD" id="cd14506">
    <property type="entry name" value="PTP_PTPDC1"/>
    <property type="match status" value="1"/>
</dbReference>
<comment type="caution">
    <text evidence="7">The sequence shown here is derived from an EMBL/GenBank/DDBJ whole genome shotgun (WGS) entry which is preliminary data.</text>
</comment>
<keyword evidence="3" id="KW-0175">Coiled coil</keyword>
<dbReference type="InterPro" id="IPR000340">
    <property type="entry name" value="Dual-sp_phosphatase_cat-dom"/>
</dbReference>
<dbReference type="InterPro" id="IPR049573">
    <property type="entry name" value="PTPDC1_PTP"/>
</dbReference>
<reference evidence="7" key="1">
    <citation type="submission" date="2023-07" db="EMBL/GenBank/DDBJ databases">
        <title>Chromosome-level genome assembly of Artemia franciscana.</title>
        <authorList>
            <person name="Jo E."/>
        </authorList>
    </citation>
    <scope>NUCLEOTIDE SEQUENCE</scope>
    <source>
        <tissue evidence="7">Whole body</tissue>
    </source>
</reference>
<evidence type="ECO:0000256" key="1">
    <source>
        <dbReference type="ARBA" id="ARBA00022801"/>
    </source>
</evidence>
<name>A0AA88I1F8_ARTSF</name>
<dbReference type="SMART" id="SM00195">
    <property type="entry name" value="DSPc"/>
    <property type="match status" value="1"/>
</dbReference>
<dbReference type="FunFam" id="3.90.190.10:FF:000157">
    <property type="entry name" value="Protein-tyrosine phosphatase"/>
    <property type="match status" value="1"/>
</dbReference>
<dbReference type="PROSITE" id="PS00383">
    <property type="entry name" value="TYR_PHOSPHATASE_1"/>
    <property type="match status" value="1"/>
</dbReference>
<accession>A0AA88I1F8</accession>
<dbReference type="PROSITE" id="PS50056">
    <property type="entry name" value="TYR_PHOSPHATASE_2"/>
    <property type="match status" value="1"/>
</dbReference>
<dbReference type="SUPFAM" id="SSF52799">
    <property type="entry name" value="(Phosphotyrosine protein) phosphatases II"/>
    <property type="match status" value="1"/>
</dbReference>
<dbReference type="InterPro" id="IPR020422">
    <property type="entry name" value="TYR_PHOSPHATASE_DUAL_dom"/>
</dbReference>
<feature type="domain" description="Tyrosine-protein phosphatase" evidence="5">
    <location>
        <begin position="69"/>
        <end position="235"/>
    </location>
</feature>
<dbReference type="PANTHER" id="PTHR23339">
    <property type="entry name" value="TYROSINE SPECIFIC PROTEIN PHOSPHATASE AND DUAL SPECIFICITY PROTEIN PHOSPHATASE"/>
    <property type="match status" value="1"/>
</dbReference>
<dbReference type="InterPro" id="IPR003595">
    <property type="entry name" value="Tyr_Pase_cat"/>
</dbReference>
<evidence type="ECO:0000256" key="3">
    <source>
        <dbReference type="SAM" id="Coils"/>
    </source>
</evidence>
<feature type="domain" description="Tyrosine specific protein phosphatases" evidence="6">
    <location>
        <begin position="154"/>
        <end position="221"/>
    </location>
</feature>
<evidence type="ECO:0000313" key="8">
    <source>
        <dbReference type="Proteomes" id="UP001187531"/>
    </source>
</evidence>
<dbReference type="Gene3D" id="3.90.190.10">
    <property type="entry name" value="Protein tyrosine phosphatase superfamily"/>
    <property type="match status" value="1"/>
</dbReference>
<proteinExistence type="predicted"/>
<dbReference type="GO" id="GO:0004725">
    <property type="term" value="F:protein tyrosine phosphatase activity"/>
    <property type="evidence" value="ECO:0007669"/>
    <property type="project" value="InterPro"/>
</dbReference>